<dbReference type="PANTHER" id="PTHR43160:SF3">
    <property type="entry name" value="ACONITATE HYDRATASE, MITOCHONDRIAL"/>
    <property type="match status" value="1"/>
</dbReference>
<keyword evidence="6 13" id="KW-0479">Metal-binding</keyword>
<proteinExistence type="inferred from homology"/>
<keyword evidence="11 13" id="KW-0456">Lyase</keyword>
<dbReference type="SUPFAM" id="SSF52016">
    <property type="entry name" value="LeuD/IlvD-like"/>
    <property type="match status" value="1"/>
</dbReference>
<dbReference type="Pfam" id="PF00694">
    <property type="entry name" value="Aconitase_C"/>
    <property type="match status" value="1"/>
</dbReference>
<dbReference type="PROSITE" id="PS01244">
    <property type="entry name" value="ACONITASE_2"/>
    <property type="match status" value="1"/>
</dbReference>
<keyword evidence="10 13" id="KW-0496">Mitochondrion</keyword>
<dbReference type="InterPro" id="IPR036008">
    <property type="entry name" value="Aconitase_4Fe-4S_dom"/>
</dbReference>
<sequence>MTLLHNLRHLRNSLPPRICSARRLATVSGATGIPGAQVPMSLLDKNAFLPYPKLQRNLDALRRRLDRPLVLSEKILYTHLCEPETQQLDRGKSFLKLNPDRAACHDATATMALLQFISAGLPEVQLPVTIHGDHLIVAEKGAVQDLQNAKEQYREVYAFLASACAKYNIGFWKPGSGIIHTILFENYAFPGGLIIGTDSHTPNAGGMGMLGIGVGGSDAVDAMAGMPWDLQCPKVMGVRLTGKLQGWASSKDIILKLAGIVSVSGGKGRIVEFFGPGTETLGATAMATICNMSAEIGSTSCIFPYSDAMARYLSATRRDFIANAARENIGLLLPDEGSEKYYDEVIEIDLDTLEPHINGPYTPDLSHPLSKFSDEVQSSEWPKQLSHAMVGSCTNSSYEDLKKASELIRQAESAGLKPKVPFFVTAGSEQIRATVERDGILDTFQEAGAVLLSNSCGPCVGQWNRTEVEKGVANSVISSFNRNFVGRHDGNPGTHSFVTSPELVTAFAYSGSLQFNPLTDEVLDSKGEAFKFTPPAAEELPPSFESGTDFYQPPAEDRAAFQVVVDPKSDRLQLLQPFESWKPGNAEDLTILLKVKGKCTTDHISPAGPWYNYRGHLENISNNLLVGAENAFLLNDPSISRGHAVDLTCPSHTARPVPEVAKKYKSAGIRWCIIGENNYGEGSSREHAALEPRYLNGVAVVANGFARIHETNLKKQGMLPLTFADNEAYGRIGVDDRVDILGVDEIKPGEQLTMRVRRRDGSVWETQLNHTYHEGQIPWLKYGSALNYIKSQKA</sequence>
<evidence type="ECO:0000256" key="11">
    <source>
        <dbReference type="ARBA" id="ARBA00023239"/>
    </source>
</evidence>
<evidence type="ECO:0000256" key="1">
    <source>
        <dbReference type="ARBA" id="ARBA00004173"/>
    </source>
</evidence>
<comment type="pathway">
    <text evidence="2">Carbohydrate metabolism; tricarboxylic acid cycle; isocitrate from oxaloacetate: step 2/2.</text>
</comment>
<comment type="subcellular location">
    <subcellularLocation>
        <location evidence="1 13">Mitochondrion</location>
    </subcellularLocation>
</comment>
<dbReference type="NCBIfam" id="NF005558">
    <property type="entry name" value="PRK07229.1"/>
    <property type="match status" value="1"/>
</dbReference>
<feature type="domain" description="Aconitase A/isopropylmalate dehydratase small subunit swivel" evidence="15">
    <location>
        <begin position="591"/>
        <end position="725"/>
    </location>
</feature>
<keyword evidence="8 13" id="KW-0408">Iron</keyword>
<gene>
    <name evidence="16" type="ORF">B0J12DRAFT_667505</name>
</gene>
<dbReference type="Gene3D" id="3.40.1060.10">
    <property type="entry name" value="Aconitase, Domain 2"/>
    <property type="match status" value="1"/>
</dbReference>
<dbReference type="InterPro" id="IPR018136">
    <property type="entry name" value="Aconitase_4Fe-4S_BS"/>
</dbReference>
<comment type="similarity">
    <text evidence="3 13">Belongs to the aconitase/IPM isomerase family.</text>
</comment>
<dbReference type="EMBL" id="JAGTJR010000016">
    <property type="protein sequence ID" value="KAH7047580.1"/>
    <property type="molecule type" value="Genomic_DNA"/>
</dbReference>
<dbReference type="InterPro" id="IPR006248">
    <property type="entry name" value="Aconitase_mito-like"/>
</dbReference>
<keyword evidence="9 13" id="KW-0411">Iron-sulfur</keyword>
<keyword evidence="5" id="KW-0816">Tricarboxylic acid cycle</keyword>
<evidence type="ECO:0000256" key="5">
    <source>
        <dbReference type="ARBA" id="ARBA00022532"/>
    </source>
</evidence>
<evidence type="ECO:0000313" key="16">
    <source>
        <dbReference type="EMBL" id="KAH7047580.1"/>
    </source>
</evidence>
<feature type="domain" description="Aconitase/3-isopropylmalate dehydratase large subunit alpha/beta/alpha" evidence="14">
    <location>
        <begin position="73"/>
        <end position="511"/>
    </location>
</feature>
<evidence type="ECO:0000256" key="12">
    <source>
        <dbReference type="ARBA" id="ARBA00023501"/>
    </source>
</evidence>
<protein>
    <recommendedName>
        <fullName evidence="4 13">Aconitate hydratase, mitochondrial</fullName>
        <shortName evidence="13">Aconitase</shortName>
        <ecNumber evidence="13">4.2.1.-</ecNumber>
    </recommendedName>
</protein>
<dbReference type="InterPro" id="IPR015928">
    <property type="entry name" value="Aconitase/3IPM_dehydase_swvl"/>
</dbReference>
<evidence type="ECO:0000256" key="4">
    <source>
        <dbReference type="ARBA" id="ARBA00015940"/>
    </source>
</evidence>
<dbReference type="PROSITE" id="PS00450">
    <property type="entry name" value="ACONITASE_1"/>
    <property type="match status" value="1"/>
</dbReference>
<evidence type="ECO:0000259" key="15">
    <source>
        <dbReference type="Pfam" id="PF00694"/>
    </source>
</evidence>
<dbReference type="Proteomes" id="UP000774617">
    <property type="component" value="Unassembled WGS sequence"/>
</dbReference>
<dbReference type="Gene3D" id="3.30.499.10">
    <property type="entry name" value="Aconitase, domain 3"/>
    <property type="match status" value="2"/>
</dbReference>
<keyword evidence="17" id="KW-1185">Reference proteome</keyword>
<dbReference type="Gene3D" id="3.20.19.10">
    <property type="entry name" value="Aconitase, domain 4"/>
    <property type="match status" value="1"/>
</dbReference>
<evidence type="ECO:0000256" key="2">
    <source>
        <dbReference type="ARBA" id="ARBA00004717"/>
    </source>
</evidence>
<evidence type="ECO:0000256" key="9">
    <source>
        <dbReference type="ARBA" id="ARBA00023014"/>
    </source>
</evidence>
<evidence type="ECO:0000256" key="6">
    <source>
        <dbReference type="ARBA" id="ARBA00022723"/>
    </source>
</evidence>
<evidence type="ECO:0000256" key="10">
    <source>
        <dbReference type="ARBA" id="ARBA00023128"/>
    </source>
</evidence>
<comment type="cofactor">
    <cofactor evidence="13">
        <name>[4Fe-4S] cluster</name>
        <dbReference type="ChEBI" id="CHEBI:49883"/>
    </cofactor>
    <text evidence="13">Binds 1 [4Fe-4S] cluster per subunit.</text>
</comment>
<organism evidence="16 17">
    <name type="scientific">Macrophomina phaseolina</name>
    <dbReference type="NCBI Taxonomy" id="35725"/>
    <lineage>
        <taxon>Eukaryota</taxon>
        <taxon>Fungi</taxon>
        <taxon>Dikarya</taxon>
        <taxon>Ascomycota</taxon>
        <taxon>Pezizomycotina</taxon>
        <taxon>Dothideomycetes</taxon>
        <taxon>Dothideomycetes incertae sedis</taxon>
        <taxon>Botryosphaeriales</taxon>
        <taxon>Botryosphaeriaceae</taxon>
        <taxon>Macrophomina</taxon>
    </lineage>
</organism>
<accession>A0ABQ8G852</accession>
<dbReference type="NCBIfam" id="TIGR01340">
    <property type="entry name" value="aconitase_mito"/>
    <property type="match status" value="1"/>
</dbReference>
<dbReference type="InterPro" id="IPR000573">
    <property type="entry name" value="AconitaseA/IPMdHydase_ssu_swvl"/>
</dbReference>
<dbReference type="InterPro" id="IPR015931">
    <property type="entry name" value="Acnase/IPM_dHydase_lsu_aba_1/3"/>
</dbReference>
<reference evidence="16 17" key="1">
    <citation type="journal article" date="2021" name="Nat. Commun.">
        <title>Genetic determinants of endophytism in the Arabidopsis root mycobiome.</title>
        <authorList>
            <person name="Mesny F."/>
            <person name="Miyauchi S."/>
            <person name="Thiergart T."/>
            <person name="Pickel B."/>
            <person name="Atanasova L."/>
            <person name="Karlsson M."/>
            <person name="Huettel B."/>
            <person name="Barry K.W."/>
            <person name="Haridas S."/>
            <person name="Chen C."/>
            <person name="Bauer D."/>
            <person name="Andreopoulos W."/>
            <person name="Pangilinan J."/>
            <person name="LaButti K."/>
            <person name="Riley R."/>
            <person name="Lipzen A."/>
            <person name="Clum A."/>
            <person name="Drula E."/>
            <person name="Henrissat B."/>
            <person name="Kohler A."/>
            <person name="Grigoriev I.V."/>
            <person name="Martin F.M."/>
            <person name="Hacquard S."/>
        </authorList>
    </citation>
    <scope>NUCLEOTIDE SEQUENCE [LARGE SCALE GENOMIC DNA]</scope>
    <source>
        <strain evidence="16 17">MPI-SDFR-AT-0080</strain>
    </source>
</reference>
<name>A0ABQ8G852_9PEZI</name>
<evidence type="ECO:0000259" key="14">
    <source>
        <dbReference type="Pfam" id="PF00330"/>
    </source>
</evidence>
<comment type="catalytic activity">
    <reaction evidence="12">
        <text>citrate = D-threo-isocitrate</text>
        <dbReference type="Rhea" id="RHEA:10336"/>
        <dbReference type="ChEBI" id="CHEBI:15562"/>
        <dbReference type="ChEBI" id="CHEBI:16947"/>
        <dbReference type="EC" id="4.2.1.3"/>
    </reaction>
</comment>
<dbReference type="InterPro" id="IPR015932">
    <property type="entry name" value="Aconitase_dom2"/>
</dbReference>
<comment type="caution">
    <text evidence="16">The sequence shown here is derived from an EMBL/GenBank/DDBJ whole genome shotgun (WGS) entry which is preliminary data.</text>
</comment>
<evidence type="ECO:0000256" key="8">
    <source>
        <dbReference type="ARBA" id="ARBA00023004"/>
    </source>
</evidence>
<dbReference type="EC" id="4.2.1.-" evidence="13"/>
<keyword evidence="7 13" id="KW-0809">Transit peptide</keyword>
<dbReference type="PRINTS" id="PR00415">
    <property type="entry name" value="ACONITASE"/>
</dbReference>
<evidence type="ECO:0000313" key="17">
    <source>
        <dbReference type="Proteomes" id="UP000774617"/>
    </source>
</evidence>
<dbReference type="InterPro" id="IPR050926">
    <property type="entry name" value="Aconitase/IPM_isomerase"/>
</dbReference>
<dbReference type="SUPFAM" id="SSF53732">
    <property type="entry name" value="Aconitase iron-sulfur domain"/>
    <property type="match status" value="1"/>
</dbReference>
<dbReference type="InterPro" id="IPR001030">
    <property type="entry name" value="Acoase/IPM_deHydtase_lsu_aba"/>
</dbReference>
<dbReference type="Pfam" id="PF00330">
    <property type="entry name" value="Aconitase"/>
    <property type="match status" value="1"/>
</dbReference>
<evidence type="ECO:0000256" key="13">
    <source>
        <dbReference type="RuleBase" id="RU362107"/>
    </source>
</evidence>
<evidence type="ECO:0000256" key="3">
    <source>
        <dbReference type="ARBA" id="ARBA00007185"/>
    </source>
</evidence>
<dbReference type="PANTHER" id="PTHR43160">
    <property type="entry name" value="ACONITATE HYDRATASE B"/>
    <property type="match status" value="1"/>
</dbReference>
<evidence type="ECO:0000256" key="7">
    <source>
        <dbReference type="ARBA" id="ARBA00022946"/>
    </source>
</evidence>